<dbReference type="InterPro" id="IPR016205">
    <property type="entry name" value="Glycerol_DH"/>
</dbReference>
<name>A0A645FIL6_9ZZZZ</name>
<keyword evidence="1" id="KW-0479">Metal-binding</keyword>
<dbReference type="GO" id="GO:0005829">
    <property type="term" value="C:cytosol"/>
    <property type="evidence" value="ECO:0007669"/>
    <property type="project" value="TreeGrafter"/>
</dbReference>
<evidence type="ECO:0000256" key="1">
    <source>
        <dbReference type="ARBA" id="ARBA00022723"/>
    </source>
</evidence>
<organism evidence="4">
    <name type="scientific">bioreactor metagenome</name>
    <dbReference type="NCBI Taxonomy" id="1076179"/>
    <lineage>
        <taxon>unclassified sequences</taxon>
        <taxon>metagenomes</taxon>
        <taxon>ecological metagenomes</taxon>
    </lineage>
</organism>
<dbReference type="EMBL" id="VSSQ01058608">
    <property type="protein sequence ID" value="MPN12284.1"/>
    <property type="molecule type" value="Genomic_DNA"/>
</dbReference>
<comment type="caution">
    <text evidence="4">The sequence shown here is derived from an EMBL/GenBank/DDBJ whole genome shotgun (WGS) entry which is preliminary data.</text>
</comment>
<keyword evidence="3" id="KW-0520">NAD</keyword>
<evidence type="ECO:0000256" key="3">
    <source>
        <dbReference type="ARBA" id="ARBA00023027"/>
    </source>
</evidence>
<reference evidence="4" key="1">
    <citation type="submission" date="2019-08" db="EMBL/GenBank/DDBJ databases">
        <authorList>
            <person name="Kucharzyk K."/>
            <person name="Murdoch R.W."/>
            <person name="Higgins S."/>
            <person name="Loffler F."/>
        </authorList>
    </citation>
    <scope>NUCLEOTIDE SEQUENCE</scope>
</reference>
<dbReference type="GO" id="GO:0008888">
    <property type="term" value="F:glycerol dehydrogenase (NAD+) activity"/>
    <property type="evidence" value="ECO:0007669"/>
    <property type="project" value="UniProtKB-EC"/>
</dbReference>
<evidence type="ECO:0000313" key="4">
    <source>
        <dbReference type="EMBL" id="MPN12284.1"/>
    </source>
</evidence>
<protein>
    <submittedName>
        <fullName evidence="4">Glycerol dehydrogenase</fullName>
        <ecNumber evidence="4">1.1.1.6</ecNumber>
    </submittedName>
</protein>
<dbReference type="SUPFAM" id="SSF56796">
    <property type="entry name" value="Dehydroquinate synthase-like"/>
    <property type="match status" value="1"/>
</dbReference>
<keyword evidence="2 4" id="KW-0560">Oxidoreductase</keyword>
<dbReference type="PANTHER" id="PTHR43616">
    <property type="entry name" value="GLYCEROL DEHYDROGENASE"/>
    <property type="match status" value="1"/>
</dbReference>
<dbReference type="AlphaFoldDB" id="A0A645FIL6"/>
<dbReference type="GO" id="GO:0046872">
    <property type="term" value="F:metal ion binding"/>
    <property type="evidence" value="ECO:0007669"/>
    <property type="project" value="UniProtKB-KW"/>
</dbReference>
<proteinExistence type="predicted"/>
<evidence type="ECO:0000256" key="2">
    <source>
        <dbReference type="ARBA" id="ARBA00023002"/>
    </source>
</evidence>
<accession>A0A645FIL6</accession>
<dbReference type="EC" id="1.1.1.6" evidence="4"/>
<sequence length="192" mass="20829">MGDTMAKCYECTISSRGDTPSHSDAMGIALSPMCSAPILRWGEKALADCRAGRVTYELSEVILSIIVSTGLVSNFVQVDYTTGMAHAIYNGFTVLPGTEANHHLHGEVVSFGVLAMLTVDGQFDERDKILRFSRSIGLPTRLADIHASPADLPAVVEKALAGIDVRKYPYEVTKDMIISGIMELDEYSGRTK</sequence>
<gene>
    <name evidence="4" type="primary">gldA_12</name>
    <name evidence="4" type="ORF">SDC9_159600</name>
</gene>
<dbReference type="PANTHER" id="PTHR43616:SF5">
    <property type="entry name" value="GLYCEROL DEHYDROGENASE 1"/>
    <property type="match status" value="1"/>
</dbReference>
<dbReference type="Gene3D" id="1.20.1090.10">
    <property type="entry name" value="Dehydroquinate synthase-like - alpha domain"/>
    <property type="match status" value="1"/>
</dbReference>